<evidence type="ECO:0000313" key="5">
    <source>
        <dbReference type="Proteomes" id="UP001205740"/>
    </source>
</evidence>
<dbReference type="GO" id="GO:0004180">
    <property type="term" value="F:carboxypeptidase activity"/>
    <property type="evidence" value="ECO:0007669"/>
    <property type="project" value="UniProtKB-KW"/>
</dbReference>
<sequence>MNARAGRRASVWWTVIPVLVLVVIAAVVAVVAVTVDSDGPDAAADAPARPAPASVSPAIVPVASSAPEPSAAGVAAQLASVTRDPRLGSLSGEVSDALTGQTLWSVNPGTPMTPASTTKILTAAAALLTLPLDATLTTRVVDAGNGRIVVVGAGDPTLSAQPDGTDTFFSDAPRIADLAAQVKRSGVAVSSIAVDTSLFTGPEFASTWETADIAGGSIAPIQAFMADSARLDPTQLYSPRSATPALAAAGDLAGDLGLSTDAVAAGTAPQGARVIASVTSAPLETRLRDMLVDSDDVLAETLAIEVARAKNLPASLAGATTAVTSVLRDAGFDMSQVTLRDTNGLSVQDRIPAGVLDGLLRATAGTQNPKLRPLLDMLPIAGATGTLSDRFSSVSGVATAAGWVKAKTGTLTGVSGLAGIVQTRQNRVLTFALLSSGTNPADARPALDAVAVRLRDCGCR</sequence>
<dbReference type="NCBIfam" id="TIGR00666">
    <property type="entry name" value="PBP4"/>
    <property type="match status" value="1"/>
</dbReference>
<keyword evidence="2" id="KW-0378">Hydrolase</keyword>
<dbReference type="PRINTS" id="PR00922">
    <property type="entry name" value="DADACBPTASE3"/>
</dbReference>
<dbReference type="SUPFAM" id="SSF56601">
    <property type="entry name" value="beta-lactamase/transpeptidase-like"/>
    <property type="match status" value="1"/>
</dbReference>
<dbReference type="EMBL" id="JAMTCG010000005">
    <property type="protein sequence ID" value="MCP2161656.1"/>
    <property type="molecule type" value="Genomic_DNA"/>
</dbReference>
<keyword evidence="4" id="KW-0645">Protease</keyword>
<evidence type="ECO:0000256" key="2">
    <source>
        <dbReference type="ARBA" id="ARBA00022801"/>
    </source>
</evidence>
<evidence type="ECO:0000256" key="1">
    <source>
        <dbReference type="ARBA" id="ARBA00006096"/>
    </source>
</evidence>
<gene>
    <name evidence="4" type="ORF">LX12_002855</name>
</gene>
<keyword evidence="3" id="KW-0472">Membrane</keyword>
<evidence type="ECO:0000256" key="3">
    <source>
        <dbReference type="SAM" id="Phobius"/>
    </source>
</evidence>
<feature type="transmembrane region" description="Helical" evidence="3">
    <location>
        <begin position="12"/>
        <end position="35"/>
    </location>
</feature>
<dbReference type="PANTHER" id="PTHR30023">
    <property type="entry name" value="D-ALANYL-D-ALANINE CARBOXYPEPTIDASE"/>
    <property type="match status" value="1"/>
</dbReference>
<keyword evidence="3" id="KW-1133">Transmembrane helix</keyword>
<dbReference type="Gene3D" id="3.40.710.10">
    <property type="entry name" value="DD-peptidase/beta-lactamase superfamily"/>
    <property type="match status" value="2"/>
</dbReference>
<keyword evidence="3" id="KW-0812">Transmembrane</keyword>
<dbReference type="InterPro" id="IPR000667">
    <property type="entry name" value="Peptidase_S13"/>
</dbReference>
<dbReference type="Pfam" id="PF02113">
    <property type="entry name" value="Peptidase_S13"/>
    <property type="match status" value="2"/>
</dbReference>
<comment type="similarity">
    <text evidence="1">Belongs to the peptidase S13 family.</text>
</comment>
<keyword evidence="4" id="KW-0121">Carboxypeptidase</keyword>
<comment type="caution">
    <text evidence="4">The sequence shown here is derived from an EMBL/GenBank/DDBJ whole genome shotgun (WGS) entry which is preliminary data.</text>
</comment>
<proteinExistence type="inferred from homology"/>
<dbReference type="Proteomes" id="UP001205740">
    <property type="component" value="Unassembled WGS sequence"/>
</dbReference>
<accession>A0ABT1H3D0</accession>
<evidence type="ECO:0000313" key="4">
    <source>
        <dbReference type="EMBL" id="MCP2161656.1"/>
    </source>
</evidence>
<protein>
    <submittedName>
        <fullName evidence="4">D-alanyl-D-alanine carboxypeptidase / D-alanyl-D-alanine-endopeptidase (Penicillin-binding protein 4)</fullName>
    </submittedName>
</protein>
<dbReference type="RefSeq" id="WP_253655244.1">
    <property type="nucleotide sequence ID" value="NZ_BAAAOE010000001.1"/>
</dbReference>
<keyword evidence="5" id="KW-1185">Reference proteome</keyword>
<dbReference type="PANTHER" id="PTHR30023:SF0">
    <property type="entry name" value="PENICILLIN-SENSITIVE CARBOXYPEPTIDASE A"/>
    <property type="match status" value="1"/>
</dbReference>
<organism evidence="4 5">
    <name type="scientific">Williamsia serinedens</name>
    <dbReference type="NCBI Taxonomy" id="391736"/>
    <lineage>
        <taxon>Bacteria</taxon>
        <taxon>Bacillati</taxon>
        <taxon>Actinomycetota</taxon>
        <taxon>Actinomycetes</taxon>
        <taxon>Mycobacteriales</taxon>
        <taxon>Nocardiaceae</taxon>
        <taxon>Williamsia</taxon>
    </lineage>
</organism>
<reference evidence="4 5" key="1">
    <citation type="submission" date="2022-06" db="EMBL/GenBank/DDBJ databases">
        <title>Genomic Encyclopedia of Archaeal and Bacterial Type Strains, Phase II (KMG-II): from individual species to whole genera.</title>
        <authorList>
            <person name="Goeker M."/>
        </authorList>
    </citation>
    <scope>NUCLEOTIDE SEQUENCE [LARGE SCALE GENOMIC DNA]</scope>
    <source>
        <strain evidence="4 5">DSM 45037</strain>
    </source>
</reference>
<dbReference type="InterPro" id="IPR012338">
    <property type="entry name" value="Beta-lactam/transpept-like"/>
</dbReference>
<name>A0ABT1H3D0_9NOCA</name>